<gene>
    <name evidence="4" type="ORF">M5D96_013559</name>
</gene>
<dbReference type="InterPro" id="IPR021816">
    <property type="entry name" value="DOCK_C/D_N"/>
</dbReference>
<feature type="domain" description="DOCKER" evidence="3">
    <location>
        <begin position="506"/>
        <end position="695"/>
    </location>
</feature>
<organism evidence="4 5">
    <name type="scientific">Drosophila gunungcola</name>
    <name type="common">fruit fly</name>
    <dbReference type="NCBI Taxonomy" id="103775"/>
    <lineage>
        <taxon>Eukaryota</taxon>
        <taxon>Metazoa</taxon>
        <taxon>Ecdysozoa</taxon>
        <taxon>Arthropoda</taxon>
        <taxon>Hexapoda</taxon>
        <taxon>Insecta</taxon>
        <taxon>Pterygota</taxon>
        <taxon>Neoptera</taxon>
        <taxon>Endopterygota</taxon>
        <taxon>Diptera</taxon>
        <taxon>Brachycera</taxon>
        <taxon>Muscomorpha</taxon>
        <taxon>Ephydroidea</taxon>
        <taxon>Drosophilidae</taxon>
        <taxon>Drosophila</taxon>
        <taxon>Sophophora</taxon>
    </lineage>
</organism>
<dbReference type="InterPro" id="IPR026791">
    <property type="entry name" value="DOCK"/>
</dbReference>
<dbReference type="PROSITE" id="PS51651">
    <property type="entry name" value="DOCKER"/>
    <property type="match status" value="1"/>
</dbReference>
<proteinExistence type="inferred from homology"/>
<dbReference type="Pfam" id="PF11878">
    <property type="entry name" value="DOCK_C-D_N"/>
    <property type="match status" value="1"/>
</dbReference>
<evidence type="ECO:0000313" key="5">
    <source>
        <dbReference type="Proteomes" id="UP001059596"/>
    </source>
</evidence>
<dbReference type="PANTHER" id="PTHR23317:SF76">
    <property type="entry name" value="LD20667P"/>
    <property type="match status" value="1"/>
</dbReference>
<sequence>MSNAQRSFVQKVSKQSAADVRKNVSTCHLSKTIDSSLCASTVSPTEPLDYEEFLSQHMNIINHDPLKHILDFPQGDVTVKVIPRKIRTVDHITPNENLNDLPQHVQECVNCYTRPWKVVEYAQRHLSSSCYIRERIDRGTISPSAYQQEFEIDKDVSTFEETFAYKSESCTPSSRQSIANSLKRMLSSHVQCADISTQSHSAIFEISYPSNDLFLVIRLEKVLQGDINNSVEPYLKEDKDKYREKVKSNAADYCERLGKYRMPFAWTGIYLTNVFNGDNFESKDAGGTERESSGSGTGSLGTAPSSNSLDRKSSTSSFDQLRRKANDMSGTLTRRGSLERKEKRRSCAEFTVWDFIHDGIGTMQPHAQHYIKQQSNIMPLHADLSPEFLQQHFLVGLVLSDLAAVMEVPNTQLHGKAIRCIRNLMTSHDLDTRYSDTEARARVAALYIPLLSIVMDSIPQLHQHGLDQDRLQQIGQLEDYQGPHQTITASTINPEVAFAISGSRPYSYLNEQGKRVFGTYFRVGFYGGKFGDLDQQEFIYKEPTLTKLPEIFSRLQNFYTERFGPDSVHIIKDSNTVDINSLDPDKAYIQITYVEPYFETYEMRHRETYFERNFNIKRFIYATPFTKNGRAHGELHEQCKRKTILTAANHFPYVKTRIMVISRQQIVLEPIEVAIEGQCIQQQNYSTEMVNPYMT</sequence>
<reference evidence="4" key="1">
    <citation type="journal article" date="2023" name="Genome Biol. Evol.">
        <title>Long-read-based Genome Assembly of Drosophila gunungcola Reveals Fewer Chemosensory Genes in Flower-breeding Species.</title>
        <authorList>
            <person name="Negi A."/>
            <person name="Liao B.Y."/>
            <person name="Yeh S.D."/>
        </authorList>
    </citation>
    <scope>NUCLEOTIDE SEQUENCE</scope>
    <source>
        <strain evidence="4">Sukarami</strain>
    </source>
</reference>
<name>A0A9Q0BJ11_9MUSC</name>
<keyword evidence="5" id="KW-1185">Reference proteome</keyword>
<comment type="caution">
    <text evidence="4">The sequence shown here is derived from an EMBL/GenBank/DDBJ whole genome shotgun (WGS) entry which is preliminary data.</text>
</comment>
<evidence type="ECO:0000256" key="1">
    <source>
        <dbReference type="PROSITE-ProRule" id="PRU00984"/>
    </source>
</evidence>
<feature type="region of interest" description="Disordered" evidence="2">
    <location>
        <begin position="282"/>
        <end position="340"/>
    </location>
</feature>
<evidence type="ECO:0000313" key="4">
    <source>
        <dbReference type="EMBL" id="KAI8033681.1"/>
    </source>
</evidence>
<dbReference type="GO" id="GO:0005085">
    <property type="term" value="F:guanyl-nucleotide exchange factor activity"/>
    <property type="evidence" value="ECO:0007669"/>
    <property type="project" value="InterPro"/>
</dbReference>
<accession>A0A9Q0BJ11</accession>
<evidence type="ECO:0000259" key="3">
    <source>
        <dbReference type="PROSITE" id="PS51651"/>
    </source>
</evidence>
<dbReference type="InterPro" id="IPR046770">
    <property type="entry name" value="DOCKER_Lobe_B"/>
</dbReference>
<dbReference type="Proteomes" id="UP001059596">
    <property type="component" value="Unassembled WGS sequence"/>
</dbReference>
<dbReference type="GO" id="GO:0007264">
    <property type="term" value="P:small GTPase-mediated signal transduction"/>
    <property type="evidence" value="ECO:0007669"/>
    <property type="project" value="InterPro"/>
</dbReference>
<evidence type="ECO:0000256" key="2">
    <source>
        <dbReference type="SAM" id="MobiDB-lite"/>
    </source>
</evidence>
<comment type="similarity">
    <text evidence="1">Belongs to the DOCK family.</text>
</comment>
<dbReference type="AlphaFoldDB" id="A0A9Q0BJ11"/>
<dbReference type="PANTHER" id="PTHR23317">
    <property type="entry name" value="DEDICATOR OF CYTOKINESIS DOCK"/>
    <property type="match status" value="1"/>
</dbReference>
<protein>
    <recommendedName>
        <fullName evidence="3">DOCKER domain-containing protein</fullName>
    </recommendedName>
</protein>
<dbReference type="InterPro" id="IPR027357">
    <property type="entry name" value="DOCKER_dom"/>
</dbReference>
<feature type="compositionally biased region" description="Basic and acidic residues" evidence="2">
    <location>
        <begin position="282"/>
        <end position="292"/>
    </location>
</feature>
<dbReference type="EMBL" id="JAMKOV010000111">
    <property type="protein sequence ID" value="KAI8033681.1"/>
    <property type="molecule type" value="Genomic_DNA"/>
</dbReference>
<dbReference type="Pfam" id="PF20422">
    <property type="entry name" value="DHR-2_Lobe_B"/>
    <property type="match status" value="1"/>
</dbReference>